<dbReference type="KEGG" id="mpl:Mpal_0620"/>
<dbReference type="eggNOG" id="arCOG03394">
    <property type="taxonomic scope" value="Archaea"/>
</dbReference>
<gene>
    <name evidence="1" type="ordered locus">Mpal_0620</name>
</gene>
<sequence>MEFMRVLQGTGEEMEIYKEIVICLEDLNQLPDRVEPIVRSAQLFNEPELEQLRFALVRVQIYTDIHSTQDMEKAQRIRYAAQVLERVIFGSLLLEVTERSAE</sequence>
<dbReference type="EMBL" id="CP001338">
    <property type="protein sequence ID" value="ACL15991.1"/>
    <property type="molecule type" value="Genomic_DNA"/>
</dbReference>
<name>B8GFE3_METPE</name>
<evidence type="ECO:0000313" key="2">
    <source>
        <dbReference type="Proteomes" id="UP000002457"/>
    </source>
</evidence>
<dbReference type="STRING" id="521011.Mpal_0620"/>
<dbReference type="AlphaFoldDB" id="B8GFE3"/>
<keyword evidence="2" id="KW-1185">Reference proteome</keyword>
<dbReference type="Proteomes" id="UP000002457">
    <property type="component" value="Chromosome"/>
</dbReference>
<dbReference type="RefSeq" id="WP_012617310.1">
    <property type="nucleotide sequence ID" value="NC_011832.1"/>
</dbReference>
<accession>B8GFE3</accession>
<proteinExistence type="predicted"/>
<dbReference type="OrthoDB" id="110994at2157"/>
<dbReference type="HOGENOM" id="CLU_2271074_0_0_2"/>
<reference evidence="1 2" key="1">
    <citation type="journal article" date="2015" name="Genome Announc.">
        <title>Complete Genome Sequence of Methanosphaerula palustris E1-9CT, a Hydrogenotrophic Methanogen Isolated from a Minerotrophic Fen Peatland.</title>
        <authorList>
            <person name="Cadillo-Quiroz H."/>
            <person name="Browne P."/>
            <person name="Kyrpides N."/>
            <person name="Woyke T."/>
            <person name="Goodwin L."/>
            <person name="Detter C."/>
            <person name="Yavitt J.B."/>
            <person name="Zinder S.H."/>
        </authorList>
    </citation>
    <scope>NUCLEOTIDE SEQUENCE [LARGE SCALE GENOMIC DNA]</scope>
    <source>
        <strain evidence="2">ATCC BAA-1556 / DSM 19958 / E1-9c</strain>
    </source>
</reference>
<organism evidence="1 2">
    <name type="scientific">Methanosphaerula palustris (strain ATCC BAA-1556 / DSM 19958 / E1-9c)</name>
    <dbReference type="NCBI Taxonomy" id="521011"/>
    <lineage>
        <taxon>Archaea</taxon>
        <taxon>Methanobacteriati</taxon>
        <taxon>Methanobacteriota</taxon>
        <taxon>Stenosarchaea group</taxon>
        <taxon>Methanomicrobia</taxon>
        <taxon>Methanomicrobiales</taxon>
        <taxon>Methanoregulaceae</taxon>
        <taxon>Methanosphaerula</taxon>
    </lineage>
</organism>
<protein>
    <submittedName>
        <fullName evidence="1">Uncharacterized protein</fullName>
    </submittedName>
</protein>
<evidence type="ECO:0000313" key="1">
    <source>
        <dbReference type="EMBL" id="ACL15991.1"/>
    </source>
</evidence>
<dbReference type="GeneID" id="7270207"/>